<evidence type="ECO:0000313" key="1">
    <source>
        <dbReference type="EMBL" id="PBK74836.1"/>
    </source>
</evidence>
<dbReference type="AlphaFoldDB" id="A0A2H3CHR1"/>
<protein>
    <submittedName>
        <fullName evidence="1">Uncharacterized protein</fullName>
    </submittedName>
</protein>
<name>A0A2H3CHR1_9AGAR</name>
<proteinExistence type="predicted"/>
<sequence length="180" mass="21271">MFLQYKPARSTAWSRRALRTVVILKEVAVLRGEVEKESWYKRKKRIGSLVASAACRIVRGQTRRCWFYTYKQCLPSFSTGEIEHQRDVRRIQGSGKGWRSLKEQKDVYQLKTMSPKLLLLHLSSSRGRYLLVYHREPVHQTAGISKTSSLKEFKDLRKTYHKRVIWGDRWANGQVVWRDD</sequence>
<reference evidence="2" key="1">
    <citation type="journal article" date="2017" name="Nat. Ecol. Evol.">
        <title>Genome expansion and lineage-specific genetic innovations in the forest pathogenic fungi Armillaria.</title>
        <authorList>
            <person name="Sipos G."/>
            <person name="Prasanna A.N."/>
            <person name="Walter M.C."/>
            <person name="O'Connor E."/>
            <person name="Balint B."/>
            <person name="Krizsan K."/>
            <person name="Kiss B."/>
            <person name="Hess J."/>
            <person name="Varga T."/>
            <person name="Slot J."/>
            <person name="Riley R."/>
            <person name="Boka B."/>
            <person name="Rigling D."/>
            <person name="Barry K."/>
            <person name="Lee J."/>
            <person name="Mihaltcheva S."/>
            <person name="LaButti K."/>
            <person name="Lipzen A."/>
            <person name="Waldron R."/>
            <person name="Moloney N.M."/>
            <person name="Sperisen C."/>
            <person name="Kredics L."/>
            <person name="Vagvoelgyi C."/>
            <person name="Patrignani A."/>
            <person name="Fitzpatrick D."/>
            <person name="Nagy I."/>
            <person name="Doyle S."/>
            <person name="Anderson J.B."/>
            <person name="Grigoriev I.V."/>
            <person name="Gueldener U."/>
            <person name="Muensterkoetter M."/>
            <person name="Nagy L.G."/>
        </authorList>
    </citation>
    <scope>NUCLEOTIDE SEQUENCE [LARGE SCALE GENOMIC DNA]</scope>
    <source>
        <strain evidence="2">28-4</strain>
    </source>
</reference>
<keyword evidence="2" id="KW-1185">Reference proteome</keyword>
<dbReference type="Proteomes" id="UP000218334">
    <property type="component" value="Unassembled WGS sequence"/>
</dbReference>
<evidence type="ECO:0000313" key="2">
    <source>
        <dbReference type="Proteomes" id="UP000218334"/>
    </source>
</evidence>
<organism evidence="1 2">
    <name type="scientific">Armillaria solidipes</name>
    <dbReference type="NCBI Taxonomy" id="1076256"/>
    <lineage>
        <taxon>Eukaryota</taxon>
        <taxon>Fungi</taxon>
        <taxon>Dikarya</taxon>
        <taxon>Basidiomycota</taxon>
        <taxon>Agaricomycotina</taxon>
        <taxon>Agaricomycetes</taxon>
        <taxon>Agaricomycetidae</taxon>
        <taxon>Agaricales</taxon>
        <taxon>Marasmiineae</taxon>
        <taxon>Physalacriaceae</taxon>
        <taxon>Armillaria</taxon>
    </lineage>
</organism>
<dbReference type="EMBL" id="KZ293418">
    <property type="protein sequence ID" value="PBK74836.1"/>
    <property type="molecule type" value="Genomic_DNA"/>
</dbReference>
<gene>
    <name evidence="1" type="ORF">ARMSODRAFT_970859</name>
</gene>
<dbReference type="STRING" id="1076256.A0A2H3CHR1"/>
<accession>A0A2H3CHR1</accession>